<gene>
    <name evidence="1" type="ORF">E6Q80_16430</name>
</gene>
<sequence>MAMHRQAPRCFSAGPTGSTAGGGLRAELFLDGARTGSTGVRVSVAERAAAASAERRLVERAIAGVMRNAQAGELPLYAWTLGLPQDALAQMIRRCFPEVGVLERMPRAQYRRLASALPADFTALVGVLLAGCSLGGDAQTTWWLAHAVAAACQGSRSLREDLGLADEDELSRLLTGHFAPLARSRPWGCGWKDFLIAHARARQAVPGRDASACGR</sequence>
<comment type="caution">
    <text evidence="1">The sequence shown here is derived from an EMBL/GenBank/DDBJ whole genome shotgun (WGS) entry which is preliminary data.</text>
</comment>
<protein>
    <submittedName>
        <fullName evidence="1">Hydrogenase</fullName>
    </submittedName>
</protein>
<organism evidence="1 2">
    <name type="scientific">Thauera aminoaromatica</name>
    <dbReference type="NCBI Taxonomy" id="164330"/>
    <lineage>
        <taxon>Bacteria</taxon>
        <taxon>Pseudomonadati</taxon>
        <taxon>Pseudomonadota</taxon>
        <taxon>Betaproteobacteria</taxon>
        <taxon>Rhodocyclales</taxon>
        <taxon>Zoogloeaceae</taxon>
        <taxon>Thauera</taxon>
    </lineage>
</organism>
<dbReference type="Proteomes" id="UP000321192">
    <property type="component" value="Unassembled WGS sequence"/>
</dbReference>
<evidence type="ECO:0000313" key="2">
    <source>
        <dbReference type="Proteomes" id="UP000321192"/>
    </source>
</evidence>
<dbReference type="AlphaFoldDB" id="A0A5C7SEB4"/>
<dbReference type="RefSeq" id="WP_276660385.1">
    <property type="nucleotide sequence ID" value="NZ_SSFD01000261.1"/>
</dbReference>
<dbReference type="InterPro" id="IPR006975">
    <property type="entry name" value="NifQ"/>
</dbReference>
<proteinExistence type="predicted"/>
<name>A0A5C7SEB4_THASP</name>
<reference evidence="1 2" key="1">
    <citation type="submission" date="2018-09" db="EMBL/GenBank/DDBJ databases">
        <title>Metagenome Assembled Genomes from an Advanced Water Purification Facility.</title>
        <authorList>
            <person name="Stamps B.W."/>
            <person name="Spear J.R."/>
        </authorList>
    </citation>
    <scope>NUCLEOTIDE SEQUENCE [LARGE SCALE GENOMIC DNA]</scope>
    <source>
        <strain evidence="1">Bin_27_1</strain>
    </source>
</reference>
<dbReference type="GO" id="GO:0030151">
    <property type="term" value="F:molybdenum ion binding"/>
    <property type="evidence" value="ECO:0007669"/>
    <property type="project" value="InterPro"/>
</dbReference>
<dbReference type="EMBL" id="SSFD01000261">
    <property type="protein sequence ID" value="TXH81893.1"/>
    <property type="molecule type" value="Genomic_DNA"/>
</dbReference>
<dbReference type="GO" id="GO:0009399">
    <property type="term" value="P:nitrogen fixation"/>
    <property type="evidence" value="ECO:0007669"/>
    <property type="project" value="InterPro"/>
</dbReference>
<evidence type="ECO:0000313" key="1">
    <source>
        <dbReference type="EMBL" id="TXH81893.1"/>
    </source>
</evidence>
<accession>A0A5C7SEB4</accession>
<dbReference type="Pfam" id="PF04891">
    <property type="entry name" value="NifQ"/>
    <property type="match status" value="1"/>
</dbReference>